<sequence>MTRSRALFAMPILALFAGILSVLTMAPAQAYDRDCGDFATQRAAQIFFLNNGGPSSDPHGLDAEGDGIACESNPCPCLYKRSTGGGGQPSTDPKSGSGGGSTLTQSAIVIKVTDGDTIKVRLATGGTPDVRLIGIDTPEVYGGTECGGPEASASLKRILPIGTKVVMYSDPTQDLKDRYGRLLRYVHKKSTGKDVNRQQVYFGHATVYVYNNNPFKRTSGYKKAATMAKGAHRGIWGTC</sequence>
<name>A0A4Q5J7X7_9ACTN</name>
<dbReference type="SUPFAM" id="SSF50199">
    <property type="entry name" value="Staphylococcal nuclease"/>
    <property type="match status" value="1"/>
</dbReference>
<evidence type="ECO:0000256" key="2">
    <source>
        <dbReference type="SAM" id="SignalP"/>
    </source>
</evidence>
<feature type="chain" id="PRO_5021015838" description="TNase-like domain-containing protein" evidence="2">
    <location>
        <begin position="31"/>
        <end position="239"/>
    </location>
</feature>
<dbReference type="InterPro" id="IPR002071">
    <property type="entry name" value="Thermonucl_AS"/>
</dbReference>
<dbReference type="GO" id="GO:0004518">
    <property type="term" value="F:nuclease activity"/>
    <property type="evidence" value="ECO:0007669"/>
    <property type="project" value="InterPro"/>
</dbReference>
<dbReference type="Pfam" id="PF00565">
    <property type="entry name" value="SNase"/>
    <property type="match status" value="1"/>
</dbReference>
<dbReference type="InterPro" id="IPR035437">
    <property type="entry name" value="SNase_OB-fold_sf"/>
</dbReference>
<dbReference type="EMBL" id="SDPU01000009">
    <property type="protein sequence ID" value="RYU14817.1"/>
    <property type="molecule type" value="Genomic_DNA"/>
</dbReference>
<accession>A0A4Q5J7X7</accession>
<dbReference type="Proteomes" id="UP000291189">
    <property type="component" value="Unassembled WGS sequence"/>
</dbReference>
<dbReference type="PROSITE" id="PS50830">
    <property type="entry name" value="TNASE_3"/>
    <property type="match status" value="1"/>
</dbReference>
<evidence type="ECO:0000256" key="1">
    <source>
        <dbReference type="SAM" id="MobiDB-lite"/>
    </source>
</evidence>
<gene>
    <name evidence="4" type="ORF">ETU37_02175</name>
</gene>
<feature type="domain" description="TNase-like" evidence="3">
    <location>
        <begin position="103"/>
        <end position="238"/>
    </location>
</feature>
<keyword evidence="5" id="KW-1185">Reference proteome</keyword>
<dbReference type="InterPro" id="IPR016071">
    <property type="entry name" value="Staphylococal_nuclease_OB-fold"/>
</dbReference>
<keyword evidence="2" id="KW-0732">Signal</keyword>
<dbReference type="Gene3D" id="2.40.50.90">
    <property type="match status" value="1"/>
</dbReference>
<reference evidence="4 5" key="1">
    <citation type="submission" date="2019-01" db="EMBL/GenBank/DDBJ databases">
        <title>Nocardioides guangzhouensis sp. nov., an actinobacterium isolated from soil.</title>
        <authorList>
            <person name="Fu Y."/>
            <person name="Cai Y."/>
            <person name="Lin Z."/>
            <person name="Chen P."/>
        </authorList>
    </citation>
    <scope>NUCLEOTIDE SEQUENCE [LARGE SCALE GENOMIC DNA]</scope>
    <source>
        <strain evidence="4 5">NBRC 105384</strain>
    </source>
</reference>
<evidence type="ECO:0000313" key="4">
    <source>
        <dbReference type="EMBL" id="RYU14817.1"/>
    </source>
</evidence>
<dbReference type="AlphaFoldDB" id="A0A4Q5J7X7"/>
<dbReference type="SMART" id="SM00318">
    <property type="entry name" value="SNc"/>
    <property type="match status" value="1"/>
</dbReference>
<evidence type="ECO:0000259" key="3">
    <source>
        <dbReference type="PROSITE" id="PS50830"/>
    </source>
</evidence>
<feature type="region of interest" description="Disordered" evidence="1">
    <location>
        <begin position="82"/>
        <end position="101"/>
    </location>
</feature>
<dbReference type="GO" id="GO:0003676">
    <property type="term" value="F:nucleic acid binding"/>
    <property type="evidence" value="ECO:0007669"/>
    <property type="project" value="InterPro"/>
</dbReference>
<comment type="caution">
    <text evidence="4">The sequence shown here is derived from an EMBL/GenBank/DDBJ whole genome shotgun (WGS) entry which is preliminary data.</text>
</comment>
<dbReference type="PROSITE" id="PS01123">
    <property type="entry name" value="TNASE_1"/>
    <property type="match status" value="1"/>
</dbReference>
<feature type="signal peptide" evidence="2">
    <location>
        <begin position="1"/>
        <end position="30"/>
    </location>
</feature>
<organism evidence="4 5">
    <name type="scientific">Nocardioides iriomotensis</name>
    <dbReference type="NCBI Taxonomy" id="715784"/>
    <lineage>
        <taxon>Bacteria</taxon>
        <taxon>Bacillati</taxon>
        <taxon>Actinomycetota</taxon>
        <taxon>Actinomycetes</taxon>
        <taxon>Propionibacteriales</taxon>
        <taxon>Nocardioidaceae</taxon>
        <taxon>Nocardioides</taxon>
    </lineage>
</organism>
<protein>
    <recommendedName>
        <fullName evidence="3">TNase-like domain-containing protein</fullName>
    </recommendedName>
</protein>
<proteinExistence type="predicted"/>
<dbReference type="OrthoDB" id="6048299at2"/>
<evidence type="ECO:0000313" key="5">
    <source>
        <dbReference type="Proteomes" id="UP000291189"/>
    </source>
</evidence>